<keyword evidence="2" id="KW-1133">Transmembrane helix</keyword>
<organism evidence="3 4">
    <name type="scientific">Paramecium sonneborni</name>
    <dbReference type="NCBI Taxonomy" id="65129"/>
    <lineage>
        <taxon>Eukaryota</taxon>
        <taxon>Sar</taxon>
        <taxon>Alveolata</taxon>
        <taxon>Ciliophora</taxon>
        <taxon>Intramacronucleata</taxon>
        <taxon>Oligohymenophorea</taxon>
        <taxon>Peniculida</taxon>
        <taxon>Parameciidae</taxon>
        <taxon>Paramecium</taxon>
    </lineage>
</organism>
<gene>
    <name evidence="3" type="ORF">PSON_ATCC_30995.1.T0180272</name>
</gene>
<dbReference type="OrthoDB" id="310047at2759"/>
<dbReference type="Proteomes" id="UP000692954">
    <property type="component" value="Unassembled WGS sequence"/>
</dbReference>
<feature type="region of interest" description="Disordered" evidence="1">
    <location>
        <begin position="149"/>
        <end position="174"/>
    </location>
</feature>
<name>A0A8S1LH35_9CILI</name>
<evidence type="ECO:0000313" key="4">
    <source>
        <dbReference type="Proteomes" id="UP000692954"/>
    </source>
</evidence>
<feature type="transmembrane region" description="Helical" evidence="2">
    <location>
        <begin position="97"/>
        <end position="115"/>
    </location>
</feature>
<evidence type="ECO:0000256" key="2">
    <source>
        <dbReference type="SAM" id="Phobius"/>
    </source>
</evidence>
<keyword evidence="4" id="KW-1185">Reference proteome</keyword>
<evidence type="ECO:0000313" key="3">
    <source>
        <dbReference type="EMBL" id="CAD8063996.1"/>
    </source>
</evidence>
<proteinExistence type="predicted"/>
<evidence type="ECO:0008006" key="5">
    <source>
        <dbReference type="Google" id="ProtNLM"/>
    </source>
</evidence>
<dbReference type="EMBL" id="CAJJDN010000018">
    <property type="protein sequence ID" value="CAD8063996.1"/>
    <property type="molecule type" value="Genomic_DNA"/>
</dbReference>
<evidence type="ECO:0000256" key="1">
    <source>
        <dbReference type="SAM" id="MobiDB-lite"/>
    </source>
</evidence>
<sequence length="174" mass="18782">MSCCSFIGRVLLVVIFIGAGVDKLMSPQNSVALLNGRYPGFYKFLDSTIKQYNVQLPDQLQPEAIKKISTQIIQGVGVAEIFLSFFVILNYGWAGKLLFLLTSSFIVIIHNPLIHGKTQDEKLSEQIQALWTLGIAGALLIIGASPSQVKAPVPASTKGKGVAPTAPSKKAKRN</sequence>
<feature type="transmembrane region" description="Helical" evidence="2">
    <location>
        <begin position="6"/>
        <end position="25"/>
    </location>
</feature>
<comment type="caution">
    <text evidence="3">The sequence shown here is derived from an EMBL/GenBank/DDBJ whole genome shotgun (WGS) entry which is preliminary data.</text>
</comment>
<protein>
    <recommendedName>
        <fullName evidence="5">DoxX family protein</fullName>
    </recommendedName>
</protein>
<keyword evidence="2" id="KW-0812">Transmembrane</keyword>
<keyword evidence="2" id="KW-0472">Membrane</keyword>
<reference evidence="3" key="1">
    <citation type="submission" date="2021-01" db="EMBL/GenBank/DDBJ databases">
        <authorList>
            <consortium name="Genoscope - CEA"/>
            <person name="William W."/>
        </authorList>
    </citation>
    <scope>NUCLEOTIDE SEQUENCE</scope>
</reference>
<feature type="transmembrane region" description="Helical" evidence="2">
    <location>
        <begin position="127"/>
        <end position="145"/>
    </location>
</feature>
<dbReference type="AlphaFoldDB" id="A0A8S1LH35"/>
<feature type="transmembrane region" description="Helical" evidence="2">
    <location>
        <begin position="72"/>
        <end position="91"/>
    </location>
</feature>
<accession>A0A8S1LH35</accession>